<feature type="compositionally biased region" description="Basic and acidic residues" evidence="1">
    <location>
        <begin position="2509"/>
        <end position="2520"/>
    </location>
</feature>
<dbReference type="InterPro" id="IPR011990">
    <property type="entry name" value="TPR-like_helical_dom_sf"/>
</dbReference>
<feature type="region of interest" description="Disordered" evidence="1">
    <location>
        <begin position="1532"/>
        <end position="1565"/>
    </location>
</feature>
<dbReference type="PANTHER" id="PTHR15977:SF15">
    <property type="entry name" value="CILIA- AND FLAGELLA-ASSOCIATED PROTEIN 46"/>
    <property type="match status" value="1"/>
</dbReference>
<dbReference type="GO" id="GO:0060294">
    <property type="term" value="P:cilium movement involved in cell motility"/>
    <property type="evidence" value="ECO:0007669"/>
    <property type="project" value="InterPro"/>
</dbReference>
<feature type="region of interest" description="Disordered" evidence="1">
    <location>
        <begin position="285"/>
        <end position="364"/>
    </location>
</feature>
<feature type="compositionally biased region" description="Low complexity" evidence="1">
    <location>
        <begin position="1223"/>
        <end position="1235"/>
    </location>
</feature>
<feature type="region of interest" description="Disordered" evidence="1">
    <location>
        <begin position="1392"/>
        <end position="1456"/>
    </location>
</feature>
<feature type="compositionally biased region" description="Basic and acidic residues" evidence="1">
    <location>
        <begin position="1540"/>
        <end position="1556"/>
    </location>
</feature>
<proteinExistence type="predicted"/>
<accession>A0A9J7L0N0</accession>
<gene>
    <name evidence="3" type="primary">LOC118413615</name>
</gene>
<dbReference type="Pfam" id="PF25439">
    <property type="entry name" value="TPR_CFAP46_N"/>
    <property type="match status" value="1"/>
</dbReference>
<feature type="compositionally biased region" description="Basic and acidic residues" evidence="1">
    <location>
        <begin position="1204"/>
        <end position="1222"/>
    </location>
</feature>
<dbReference type="KEGG" id="bfo:118413615"/>
<sequence length="2824" mass="315664">MDTNIRTLLSAAQKYGAKDGQVYLDQAFEVLKGAGDQVPAVDSAAAFGLDLYVICAELGFQYGHLDITNECLRLYFLRTPPPNQFLCRAYLCQAQMLAPTSADNPEQLEKAVVYLLKAISFAKETPRYHFLVYNASVLYWQMCRPFLKPNHRQHLAKSLHQVVRALDEIDDKDYEWRAQLMIALIECLMDSNKPKDAENISNLAATFTRQNVPSLFKDVFRLQIKHKLGEPGKALRDLLKVTASGDLAVYYKICKLKTGLESGEPHPNLHRELFKILRQILQQEDDMQSHASSYSGGRKSQTLSDKEREKEISANPPSIEERDSRDVSNGQRLARRLSVRRMSLSNTSDRSSDRSAVSRSRSPSLPSKAETFICVAEKPPLLLELGRLCLDHSFPDLATQCVDGIMACPVKDEATMLQTEFMNCDLMVKNLKNKMESYTKSAVEVRVLAIKRLMQALQNAVRYGDPNVLQAGCVTQWNMCLPLLQLNLRQHVRKPLTMVAEALEDIDSLLILLRCQVHTELAKCEEDQEQIEVAMDHLRKAILLDDSGQYRERLETMLHRLQLRIQLYKTPERQEDQAAMIIEQARKSSESGTVRMKRSLLVRAGQALAPDAFLLVLDSESETKGMAPGAKSAIPGQTAGGGKGVETVITQLAAKARQFEKSVKKAAGHLKRLGDENDRERAQLWADLAKTARKQEVWDVCRVACRFCLLYDDGRWKPSPGEVTINESPSKEEKKGPDDAPEGPVVVESTTVLYDRDLVRMLAEVHFINSEAMVHLLRSEGVQLNNQPIPPVDKSKHPKGYVPKKPEEDPDWLYYCDWIKSLSAAATSGFLRAAELGVELQESWVVCSSAAYLWNYNNHLLTENRHRELVEPFASVVEALKKVGHAGEAVLLTQVCNALAYGLIQPWIPPPPPKEPTPPTRLTTDKASSPSKKASQKSAKTPAKTPSKAVAVDQEGMTDIKKALEVCDFALDVTSGSIADDVVPISIRHMLIITWVRVKQMMSQQIKNLGVEDEGNDGQRPMTRCLVALEMTSLNGNGLMDFNVIKLDELSGMVDECVWTEGLVELQVWTRLAEHAHGVHNHQLVMKCAGKALEFDGKRKMEKKLGSHGTMVESEMLSYSSDILGMSLVENMAGNNAIRRSALEAFLNAARYAGKAGNYTLVIIAARHYWNTSLKLIPSPMERELLRDPLLVILKALADTYREKAKPDKEEKVEEKEPDESKTAPAPTPVSTTPSFGDPSEDLTLRASMYGVVFQSYADRGQWEEGLKVMDEAVRVMPRTKHRLLIFQHRVLTKAKLGKNVQMDIQKFKDESEAYVALMWHRVAKNSKEPMEQLAAYQQAIVALQTPSSEWQKIDYLIEFAEWLFTNGFPKQDAQDMLDWAADILLNMQFGPQFKPEETGTTGRSSAKRRGKGKGKQSPPATAKPKPPPQPQPPAKKKEEDEEDGPDRYIPVSRPSQIGVEVTNSSLLFADLWQTRQLEALLRIHVMLAKVAGKTSPNFKDFAVMAYRYCMRIWEASLQSVPHVIKEMARLATTSQSERPASRGKGDKKETPAKTDKPKKKGPVEAIPATLEDWASYDVPEEVREAFKHDNTGAGVNKTTITKPTLTLHYMETLADQLRELGYNHLALPILTLAEVIGADVLGSKAMSSLWHTRLLETCLEMNLLPAAGFHEQQAGPAIAEEDQAVSREEIAKWHEQQEQVRREELRLQQSQEALGKFVPKTTTSKEDSQETAPPWTVSGVSLREVWTDKAEVLLRLGYYQGARTLLGEAHKAAKTFGDQCTEVRTLKNLARLSILEANLGQAVTLLQEAQALGGDEEFWFQTVLDMADAVMREVDSDTKAKKAKSILLHAITVYKEVLESRSTKADQFGYFVASFEAKLATIQLEEALDTDTNAMQDEPVDMKEVLRLFQGCAERLLTAGYPRRAAEVMQQHAGALRQLARAATIPEQLHSCLLEGRRILGHAVSLMEELLQDVQTLAPLHETQNMSLPLQREVAGLKVKYAELLGEIFEAVAREDRNRTIIEARKGSLQRMVEDYIRSTPDPHGVEKEWGAVIATLPQSAIVQLTAAHSLARGYTPLRAKSLYLTGRVLSVLSAHLNPDHPSQQWELQYLDLNAVLPDSTGRIPEEEQGEGEVGTEPPMSDRQQAKYTQQARQLKAGWQQHQSVLAQASEVLVQCLKLSLQHKYTDIAGAAALELLECLGQYDPASASQYLALFQSCHMSQTMSEVLQKAQLDPSMSRQAALMHQRAYLLSRDVSTNLAQGTVMKNIVSTLSSKSQAWKRLSVDLAHLDLLKELPPNFTIFVLQHSPDKCFLYGSVLDKPPQGKTGTAGDKKGAKQSQTSVMSRAKVARQAVHPETVDELLGRWQEFRSDVTQLLLRQEGQRTQYVQRMKMLQNIDSDMRVVGKGSGDDSLEEWKLQERFLELVGQMEDYLKPIISQFDAIFRPSTTATVASGSSSQAQDDYILLLADQWLMQLPLEALSILQNTGISSLSRDFSLQMLYHRIHREAEDEDARKDPGKAPKSPPKSQKGDKKPPKTAPIDRFIPPGCLPLDTSMVKCILFSHDVYPQVYHNIVDPYEECSETEEHRPILTFSDMMKTYPQLTGRWEGIMGDDHIPSLGEWENLMTEGSGFVFYGMERLACYPSSIKLATMNLQGCMIMMLLDHTQTNKSFRRQSKADVHKNATLLSLEKHLETAMLLSLSGVGCVLTNQWHCTLEENAQKLNKVMKDLLGIGKSSGQAVRGLFIPHLIKEEREGEGEGAEENKALDAAMGKSAGESQAASDVPPTRETLPPATADTGHEEIPSTSRQWFSMVVYGLPNLILT</sequence>
<dbReference type="Proteomes" id="UP000001554">
    <property type="component" value="Chromosome 4"/>
</dbReference>
<feature type="compositionally biased region" description="Basic and acidic residues" evidence="1">
    <location>
        <begin position="729"/>
        <end position="738"/>
    </location>
</feature>
<protein>
    <submittedName>
        <fullName evidence="3">Cilia- and flagella-associated protein 46-like</fullName>
    </submittedName>
</protein>
<dbReference type="OMA" id="EEFWYNS"/>
<feature type="compositionally biased region" description="Basic residues" evidence="1">
    <location>
        <begin position="1406"/>
        <end position="1415"/>
    </location>
</feature>
<dbReference type="InterPro" id="IPR057466">
    <property type="entry name" value="CFAP46_TPR"/>
</dbReference>
<feature type="region of interest" description="Disordered" evidence="1">
    <location>
        <begin position="1204"/>
        <end position="1239"/>
    </location>
</feature>
<feature type="compositionally biased region" description="Low complexity" evidence="1">
    <location>
        <begin position="920"/>
        <end position="945"/>
    </location>
</feature>
<evidence type="ECO:0000256" key="1">
    <source>
        <dbReference type="SAM" id="MobiDB-lite"/>
    </source>
</evidence>
<evidence type="ECO:0000313" key="2">
    <source>
        <dbReference type="Proteomes" id="UP000001554"/>
    </source>
</evidence>
<name>A0A9J7L0N0_BRAFL</name>
<feature type="compositionally biased region" description="Pro residues" evidence="1">
    <location>
        <begin position="1425"/>
        <end position="1434"/>
    </location>
</feature>
<dbReference type="GO" id="GO:0035082">
    <property type="term" value="P:axoneme assembly"/>
    <property type="evidence" value="ECO:0007669"/>
    <property type="project" value="InterPro"/>
</dbReference>
<feature type="region of interest" description="Disordered" evidence="1">
    <location>
        <begin position="2770"/>
        <end position="2804"/>
    </location>
</feature>
<dbReference type="GeneID" id="118413615"/>
<feature type="compositionally biased region" description="Pro residues" evidence="1">
    <location>
        <begin position="908"/>
        <end position="919"/>
    </location>
</feature>
<dbReference type="OrthoDB" id="68437at2759"/>
<evidence type="ECO:0000313" key="3">
    <source>
        <dbReference type="RefSeq" id="XP_035673034.1"/>
    </source>
</evidence>
<reference evidence="2" key="1">
    <citation type="journal article" date="2020" name="Nat. Ecol. Evol.">
        <title>Deeply conserved synteny resolves early events in vertebrate evolution.</title>
        <authorList>
            <person name="Simakov O."/>
            <person name="Marletaz F."/>
            <person name="Yue J.X."/>
            <person name="O'Connell B."/>
            <person name="Jenkins J."/>
            <person name="Brandt A."/>
            <person name="Calef R."/>
            <person name="Tung C.H."/>
            <person name="Huang T.K."/>
            <person name="Schmutz J."/>
            <person name="Satoh N."/>
            <person name="Yu J.K."/>
            <person name="Putnam N.H."/>
            <person name="Green R.E."/>
            <person name="Rokhsar D.S."/>
        </authorList>
    </citation>
    <scope>NUCLEOTIDE SEQUENCE [LARGE SCALE GENOMIC DNA]</scope>
    <source>
        <strain evidence="2">S238N-H82</strain>
    </source>
</reference>
<feature type="compositionally biased region" description="Polar residues" evidence="1">
    <location>
        <begin position="289"/>
        <end position="303"/>
    </location>
</feature>
<feature type="region of interest" description="Disordered" evidence="1">
    <location>
        <begin position="908"/>
        <end position="950"/>
    </location>
</feature>
<dbReference type="SUPFAM" id="SSF48452">
    <property type="entry name" value="TPR-like"/>
    <property type="match status" value="1"/>
</dbReference>
<feature type="region of interest" description="Disordered" evidence="1">
    <location>
        <begin position="2509"/>
        <end position="2540"/>
    </location>
</feature>
<dbReference type="InterPro" id="IPR039586">
    <property type="entry name" value="CFAP46"/>
</dbReference>
<dbReference type="RefSeq" id="XP_035673034.1">
    <property type="nucleotide sequence ID" value="XM_035817141.1"/>
</dbReference>
<organism evidence="2 3">
    <name type="scientific">Branchiostoma floridae</name>
    <name type="common">Florida lancelet</name>
    <name type="synonym">Amphioxus</name>
    <dbReference type="NCBI Taxonomy" id="7739"/>
    <lineage>
        <taxon>Eukaryota</taxon>
        <taxon>Metazoa</taxon>
        <taxon>Chordata</taxon>
        <taxon>Cephalochordata</taxon>
        <taxon>Leptocardii</taxon>
        <taxon>Amphioxiformes</taxon>
        <taxon>Branchiostomatidae</taxon>
        <taxon>Branchiostoma</taxon>
    </lineage>
</organism>
<keyword evidence="2" id="KW-1185">Reference proteome</keyword>
<feature type="compositionally biased region" description="Low complexity" evidence="1">
    <location>
        <begin position="354"/>
        <end position="364"/>
    </location>
</feature>
<feature type="region of interest" description="Disordered" evidence="1">
    <location>
        <begin position="719"/>
        <end position="744"/>
    </location>
</feature>
<reference evidence="3" key="2">
    <citation type="submission" date="2025-08" db="UniProtKB">
        <authorList>
            <consortium name="RefSeq"/>
        </authorList>
    </citation>
    <scope>IDENTIFICATION</scope>
    <source>
        <strain evidence="3">S238N-H82</strain>
        <tissue evidence="3">Testes</tissue>
    </source>
</reference>
<dbReference type="PANTHER" id="PTHR15977">
    <property type="entry name" value="CILIA- AND FLAGELLA-ASSOCIATED PROTEIN 46"/>
    <property type="match status" value="1"/>
</dbReference>
<feature type="region of interest" description="Disordered" evidence="1">
    <location>
        <begin position="2122"/>
        <end position="2142"/>
    </location>
</feature>